<evidence type="ECO:0000259" key="1">
    <source>
        <dbReference type="Pfam" id="PF19647"/>
    </source>
</evidence>
<dbReference type="Pfam" id="PF19647">
    <property type="entry name" value="Septknot"/>
    <property type="match status" value="1"/>
</dbReference>
<feature type="domain" description="7(1) septoil knot" evidence="1">
    <location>
        <begin position="4"/>
        <end position="82"/>
    </location>
</feature>
<sequence length="95" mass="10851">MTKFRTVETEEAADILACQVYQFFDADLIVYKTPTPEEATGEGLWFEDPAADDAVKIFWLRNDNRADIRIFFANAAFEAGWKPDNEVHAKYDGVL</sequence>
<dbReference type="RefSeq" id="WP_080144768.1">
    <property type="nucleotide sequence ID" value="NZ_JAASIO010000014.1"/>
</dbReference>
<dbReference type="EMBL" id="JACMSE010000003">
    <property type="protein sequence ID" value="MBC2889097.1"/>
    <property type="molecule type" value="Genomic_DNA"/>
</dbReference>
<evidence type="ECO:0000313" key="2">
    <source>
        <dbReference type="EMBL" id="MBC2889097.1"/>
    </source>
</evidence>
<evidence type="ECO:0000313" key="3">
    <source>
        <dbReference type="Proteomes" id="UP000587396"/>
    </source>
</evidence>
<reference evidence="2 3" key="1">
    <citation type="submission" date="2020-08" db="EMBL/GenBank/DDBJ databases">
        <authorList>
            <person name="Liu C."/>
            <person name="Sun Q."/>
        </authorList>
    </citation>
    <scope>NUCLEOTIDE SEQUENCE [LARGE SCALE GENOMIC DNA]</scope>
    <source>
        <strain evidence="2 3">N22</strain>
    </source>
</reference>
<name>A0A842JBJ9_9ACTN</name>
<gene>
    <name evidence="2" type="ORF">H7313_07010</name>
</gene>
<dbReference type="InterPro" id="IPR046148">
    <property type="entry name" value="Septknot"/>
</dbReference>
<organism evidence="2 3">
    <name type="scientific">Gordonibacter massiliensis</name>
    <name type="common">ex Traore et al. 2017</name>
    <dbReference type="NCBI Taxonomy" id="1841863"/>
    <lineage>
        <taxon>Bacteria</taxon>
        <taxon>Bacillati</taxon>
        <taxon>Actinomycetota</taxon>
        <taxon>Coriobacteriia</taxon>
        <taxon>Eggerthellales</taxon>
        <taxon>Eggerthellaceae</taxon>
        <taxon>Gordonibacter</taxon>
    </lineage>
</organism>
<comment type="caution">
    <text evidence="2">The sequence shown here is derived from an EMBL/GenBank/DDBJ whole genome shotgun (WGS) entry which is preliminary data.</text>
</comment>
<keyword evidence="3" id="KW-1185">Reference proteome</keyword>
<proteinExistence type="predicted"/>
<dbReference type="AlphaFoldDB" id="A0A842JBJ9"/>
<dbReference type="Proteomes" id="UP000587396">
    <property type="component" value="Unassembled WGS sequence"/>
</dbReference>
<protein>
    <recommendedName>
        <fullName evidence="1">7(1) septoil knot domain-containing protein</fullName>
    </recommendedName>
</protein>
<accession>A0A842JBJ9</accession>